<comment type="caution">
    <text evidence="3">The sequence shown here is derived from an EMBL/GenBank/DDBJ whole genome shotgun (WGS) entry which is preliminary data.</text>
</comment>
<evidence type="ECO:0000259" key="1">
    <source>
        <dbReference type="Pfam" id="PF01408"/>
    </source>
</evidence>
<dbReference type="InterPro" id="IPR055170">
    <property type="entry name" value="GFO_IDH_MocA-like_dom"/>
</dbReference>
<dbReference type="Gene3D" id="3.30.360.10">
    <property type="entry name" value="Dihydrodipicolinate Reductase, domain 2"/>
    <property type="match status" value="1"/>
</dbReference>
<evidence type="ECO:0000259" key="2">
    <source>
        <dbReference type="Pfam" id="PF22725"/>
    </source>
</evidence>
<dbReference type="EMBL" id="VSSQ01000422">
    <property type="protein sequence ID" value="MPL94294.1"/>
    <property type="molecule type" value="Genomic_DNA"/>
</dbReference>
<feature type="domain" description="Gfo/Idh/MocA-like oxidoreductase N-terminal" evidence="1">
    <location>
        <begin position="13"/>
        <end position="130"/>
    </location>
</feature>
<sequence>MMKSMTETKSPNIRFGIVGTNFITDWIIAASKQETRFELVAIYSRTQETADAYAVRHNIPYTFTSLEEMAKSPLIDAVYIASPNFLHAEQSILCMQYGKHVLCEKPLASNAKEASRMIEAAKQYNVTLMEAMKPTLTPNFGVVRDNLHRVGKLRHYFSSYCQYSSRYEKYKAGIPVNAFDLALSNGSVMDIGVYTIYPMVVLFGKPAKIKAQGVKLETGADVFGTVGFEYENGMNATVLYSKVSDSVLPTEIQGESGNILLDRINLIKKVSFIGGGQASMGKGMLSKPEDISVEVDKDEYYYELKHFIDLVLAGKPESDINSHQNSLITLEIMDEIRRQLGVVFPAD</sequence>
<reference evidence="3" key="1">
    <citation type="submission" date="2019-08" db="EMBL/GenBank/DDBJ databases">
        <authorList>
            <person name="Kucharzyk K."/>
            <person name="Murdoch R.W."/>
            <person name="Higgins S."/>
            <person name="Loffler F."/>
        </authorList>
    </citation>
    <scope>NUCLEOTIDE SEQUENCE</scope>
</reference>
<organism evidence="3">
    <name type="scientific">bioreactor metagenome</name>
    <dbReference type="NCBI Taxonomy" id="1076179"/>
    <lineage>
        <taxon>unclassified sequences</taxon>
        <taxon>metagenomes</taxon>
        <taxon>ecological metagenomes</taxon>
    </lineage>
</organism>
<dbReference type="GO" id="GO:0000166">
    <property type="term" value="F:nucleotide binding"/>
    <property type="evidence" value="ECO:0007669"/>
    <property type="project" value="InterPro"/>
</dbReference>
<protein>
    <submittedName>
        <fullName evidence="3">Scyllo-inositol 2-dehydrogenase (NADP(+)) IolU</fullName>
        <ecNumber evidence="3">1.1.1.371</ecNumber>
    </submittedName>
</protein>
<dbReference type="PANTHER" id="PTHR43054:SF1">
    <property type="entry name" value="SCYLLO-INOSITOL 2-DEHYDROGENASE (NADP(+)) IOLU"/>
    <property type="match status" value="1"/>
</dbReference>
<gene>
    <name evidence="3" type="primary">iolU_2</name>
    <name evidence="3" type="ORF">SDC9_40446</name>
</gene>
<dbReference type="Gene3D" id="3.40.50.720">
    <property type="entry name" value="NAD(P)-binding Rossmann-like Domain"/>
    <property type="match status" value="1"/>
</dbReference>
<dbReference type="Pfam" id="PF01408">
    <property type="entry name" value="GFO_IDH_MocA"/>
    <property type="match status" value="1"/>
</dbReference>
<evidence type="ECO:0000313" key="3">
    <source>
        <dbReference type="EMBL" id="MPL94294.1"/>
    </source>
</evidence>
<keyword evidence="3" id="KW-0560">Oxidoreductase</keyword>
<dbReference type="SUPFAM" id="SSF51735">
    <property type="entry name" value="NAD(P)-binding Rossmann-fold domains"/>
    <property type="match status" value="1"/>
</dbReference>
<proteinExistence type="predicted"/>
<dbReference type="GO" id="GO:0102497">
    <property type="term" value="F:scyllo-inositol dehydrogenase (NADP+) activity"/>
    <property type="evidence" value="ECO:0007669"/>
    <property type="project" value="UniProtKB-EC"/>
</dbReference>
<dbReference type="Pfam" id="PF22725">
    <property type="entry name" value="GFO_IDH_MocA_C3"/>
    <property type="match status" value="1"/>
</dbReference>
<dbReference type="InterPro" id="IPR000683">
    <property type="entry name" value="Gfo/Idh/MocA-like_OxRdtase_N"/>
</dbReference>
<name>A0A644VSC2_9ZZZZ</name>
<dbReference type="InterPro" id="IPR036291">
    <property type="entry name" value="NAD(P)-bd_dom_sf"/>
</dbReference>
<feature type="domain" description="GFO/IDH/MocA-like oxidoreductase" evidence="2">
    <location>
        <begin position="149"/>
        <end position="259"/>
    </location>
</feature>
<accession>A0A644VSC2</accession>
<dbReference type="EC" id="1.1.1.371" evidence="3"/>
<dbReference type="SUPFAM" id="SSF55347">
    <property type="entry name" value="Glyceraldehyde-3-phosphate dehydrogenase-like, C-terminal domain"/>
    <property type="match status" value="1"/>
</dbReference>
<dbReference type="AlphaFoldDB" id="A0A644VSC2"/>
<dbReference type="PANTHER" id="PTHR43054">
    <property type="match status" value="1"/>
</dbReference>